<organism evidence="1 2">
    <name type="scientific">Paenibacillus tyrfis</name>
    <dbReference type="NCBI Taxonomy" id="1501230"/>
    <lineage>
        <taxon>Bacteria</taxon>
        <taxon>Bacillati</taxon>
        <taxon>Bacillota</taxon>
        <taxon>Bacilli</taxon>
        <taxon>Bacillales</taxon>
        <taxon>Paenibacillaceae</taxon>
        <taxon>Paenibacillus</taxon>
    </lineage>
</organism>
<dbReference type="Pfam" id="PF09684">
    <property type="entry name" value="Tail_P2_I"/>
    <property type="match status" value="1"/>
</dbReference>
<evidence type="ECO:0000313" key="1">
    <source>
        <dbReference type="EMBL" id="KEQ22299.1"/>
    </source>
</evidence>
<dbReference type="EMBL" id="JNVM01000040">
    <property type="protein sequence ID" value="KEQ22299.1"/>
    <property type="molecule type" value="Genomic_DNA"/>
</dbReference>
<dbReference type="OrthoDB" id="90759at2"/>
<dbReference type="AlphaFoldDB" id="A0A081NV26"/>
<dbReference type="Proteomes" id="UP000028123">
    <property type="component" value="Unassembled WGS sequence"/>
</dbReference>
<comment type="caution">
    <text evidence="1">The sequence shown here is derived from an EMBL/GenBank/DDBJ whole genome shotgun (WGS) entry which is preliminary data.</text>
</comment>
<dbReference type="InterPro" id="IPR006521">
    <property type="entry name" value="Tail_protein_I"/>
</dbReference>
<name>A0A081NV26_9BACL</name>
<gene>
    <name evidence="1" type="ORF">ET33_26360</name>
</gene>
<sequence length="187" mass="21285">MIDIGKVKLLDLIPPNLRDDEKVQAAAESIDRELKQVTDIIPGVAIVHHIDTLPEEWVDQLAWQWHVDFYTPSLPLEQKRELVRNSLRWHKRKGTPSAVAELITTIFGSGEVIEWWEYGGQPYHFKVTTSDPAATSERAKEFLAAIASVKNTRSWLESIEITTVGEMDLYFGNALHMGEFMTVEQVV</sequence>
<dbReference type="NCBIfam" id="TIGR01634">
    <property type="entry name" value="tail_P2_I"/>
    <property type="match status" value="1"/>
</dbReference>
<dbReference type="RefSeq" id="WP_036691542.1">
    <property type="nucleotide sequence ID" value="NZ_JNVM01000040.1"/>
</dbReference>
<evidence type="ECO:0000313" key="2">
    <source>
        <dbReference type="Proteomes" id="UP000028123"/>
    </source>
</evidence>
<dbReference type="eggNOG" id="COG4385">
    <property type="taxonomic scope" value="Bacteria"/>
</dbReference>
<proteinExistence type="predicted"/>
<reference evidence="1 2" key="1">
    <citation type="submission" date="2014-06" db="EMBL/GenBank/DDBJ databases">
        <title>Draft genome sequence of Paenibacillus sp. MSt1.</title>
        <authorList>
            <person name="Aw Y.K."/>
            <person name="Ong K.S."/>
            <person name="Gan H.M."/>
            <person name="Lee S.M."/>
        </authorList>
    </citation>
    <scope>NUCLEOTIDE SEQUENCE [LARGE SCALE GENOMIC DNA]</scope>
    <source>
        <strain evidence="1 2">MSt1</strain>
    </source>
</reference>
<keyword evidence="2" id="KW-1185">Reference proteome</keyword>
<accession>A0A081NV26</accession>
<protein>
    <submittedName>
        <fullName evidence="1">Tail protein</fullName>
    </submittedName>
</protein>